<dbReference type="Proteomes" id="UP000218899">
    <property type="component" value="Chromosome"/>
</dbReference>
<dbReference type="Gene3D" id="3.40.640.10">
    <property type="entry name" value="Type I PLP-dependent aspartate aminotransferase-like (Major domain)"/>
    <property type="match status" value="1"/>
</dbReference>
<gene>
    <name evidence="8" type="ORF">SVA_1679</name>
</gene>
<dbReference type="InterPro" id="IPR015424">
    <property type="entry name" value="PyrdxlP-dep_Trfase"/>
</dbReference>
<evidence type="ECO:0000256" key="4">
    <source>
        <dbReference type="ARBA" id="ARBA00022679"/>
    </source>
</evidence>
<comment type="similarity">
    <text evidence="2 6">Belongs to the class-I pyridoxal-phosphate-dependent aminotransferase family.</text>
</comment>
<evidence type="ECO:0000313" key="9">
    <source>
        <dbReference type="Proteomes" id="UP000218899"/>
    </source>
</evidence>
<evidence type="ECO:0000259" key="7">
    <source>
        <dbReference type="Pfam" id="PF00155"/>
    </source>
</evidence>
<dbReference type="EMBL" id="AP014936">
    <property type="protein sequence ID" value="BAU48238.1"/>
    <property type="molecule type" value="Genomic_DNA"/>
</dbReference>
<dbReference type="EC" id="2.6.1.-" evidence="6"/>
<dbReference type="InterPro" id="IPR004838">
    <property type="entry name" value="NHTrfase_class1_PyrdxlP-BS"/>
</dbReference>
<dbReference type="GO" id="GO:0030170">
    <property type="term" value="F:pyridoxal phosphate binding"/>
    <property type="evidence" value="ECO:0007669"/>
    <property type="project" value="InterPro"/>
</dbReference>
<dbReference type="Pfam" id="PF00155">
    <property type="entry name" value="Aminotran_1_2"/>
    <property type="match status" value="1"/>
</dbReference>
<comment type="cofactor">
    <cofactor evidence="1 6">
        <name>pyridoxal 5'-phosphate</name>
        <dbReference type="ChEBI" id="CHEBI:597326"/>
    </cofactor>
</comment>
<keyword evidence="3 6" id="KW-0032">Aminotransferase</keyword>
<evidence type="ECO:0000256" key="5">
    <source>
        <dbReference type="ARBA" id="ARBA00022898"/>
    </source>
</evidence>
<feature type="domain" description="Aminotransferase class I/classII large" evidence="7">
    <location>
        <begin position="33"/>
        <end position="389"/>
    </location>
</feature>
<accession>A0A1B4V3Y0</accession>
<evidence type="ECO:0000256" key="2">
    <source>
        <dbReference type="ARBA" id="ARBA00007441"/>
    </source>
</evidence>
<keyword evidence="5" id="KW-0663">Pyridoxal phosphate</keyword>
<dbReference type="Gene3D" id="3.90.1150.10">
    <property type="entry name" value="Aspartate Aminotransferase, domain 1"/>
    <property type="match status" value="1"/>
</dbReference>
<keyword evidence="4 6" id="KW-0808">Transferase</keyword>
<dbReference type="SUPFAM" id="SSF53383">
    <property type="entry name" value="PLP-dependent transferases"/>
    <property type="match status" value="1"/>
</dbReference>
<proteinExistence type="inferred from homology"/>
<dbReference type="AlphaFoldDB" id="A0A1B4V3Y0"/>
<organism evidence="8 9">
    <name type="scientific">Sulfurifustis variabilis</name>
    <dbReference type="NCBI Taxonomy" id="1675686"/>
    <lineage>
        <taxon>Bacteria</taxon>
        <taxon>Pseudomonadati</taxon>
        <taxon>Pseudomonadota</taxon>
        <taxon>Gammaproteobacteria</taxon>
        <taxon>Acidiferrobacterales</taxon>
        <taxon>Acidiferrobacteraceae</taxon>
        <taxon>Sulfurifustis</taxon>
    </lineage>
</organism>
<evidence type="ECO:0000256" key="6">
    <source>
        <dbReference type="RuleBase" id="RU000481"/>
    </source>
</evidence>
<dbReference type="PROSITE" id="PS00105">
    <property type="entry name" value="AA_TRANSFER_CLASS_1"/>
    <property type="match status" value="1"/>
</dbReference>
<name>A0A1B4V3Y0_9GAMM</name>
<evidence type="ECO:0000256" key="1">
    <source>
        <dbReference type="ARBA" id="ARBA00001933"/>
    </source>
</evidence>
<evidence type="ECO:0000256" key="3">
    <source>
        <dbReference type="ARBA" id="ARBA00022576"/>
    </source>
</evidence>
<evidence type="ECO:0000313" key="8">
    <source>
        <dbReference type="EMBL" id="BAU48238.1"/>
    </source>
</evidence>
<reference evidence="8 9" key="1">
    <citation type="submission" date="2015-08" db="EMBL/GenBank/DDBJ databases">
        <title>Complete genome sequence of Sulfurifustis variabilis.</title>
        <authorList>
            <person name="Miura A."/>
            <person name="Kojima H."/>
            <person name="Fukui M."/>
        </authorList>
    </citation>
    <scope>NUCLEOTIDE SEQUENCE [LARGE SCALE GENOMIC DNA]</scope>
    <source>
        <strain evidence="9">skN76</strain>
    </source>
</reference>
<dbReference type="InterPro" id="IPR015422">
    <property type="entry name" value="PyrdxlP-dep_Trfase_small"/>
</dbReference>
<dbReference type="PANTHER" id="PTHR46383:SF1">
    <property type="entry name" value="ASPARTATE AMINOTRANSFERASE"/>
    <property type="match status" value="1"/>
</dbReference>
<dbReference type="CDD" id="cd00609">
    <property type="entry name" value="AAT_like"/>
    <property type="match status" value="1"/>
</dbReference>
<dbReference type="GO" id="GO:0006520">
    <property type="term" value="P:amino acid metabolic process"/>
    <property type="evidence" value="ECO:0007669"/>
    <property type="project" value="InterPro"/>
</dbReference>
<dbReference type="GO" id="GO:0008483">
    <property type="term" value="F:transaminase activity"/>
    <property type="evidence" value="ECO:0007669"/>
    <property type="project" value="UniProtKB-KW"/>
</dbReference>
<dbReference type="PANTHER" id="PTHR46383">
    <property type="entry name" value="ASPARTATE AMINOTRANSFERASE"/>
    <property type="match status" value="1"/>
</dbReference>
<dbReference type="InterPro" id="IPR004839">
    <property type="entry name" value="Aminotransferase_I/II_large"/>
</dbReference>
<dbReference type="FunFam" id="3.40.640.10:FF:000033">
    <property type="entry name" value="Aspartate aminotransferase"/>
    <property type="match status" value="1"/>
</dbReference>
<dbReference type="InterPro" id="IPR015421">
    <property type="entry name" value="PyrdxlP-dep_Trfase_major"/>
</dbReference>
<keyword evidence="9" id="KW-1185">Reference proteome</keyword>
<protein>
    <recommendedName>
        <fullName evidence="6">Aminotransferase</fullName>
        <ecNumber evidence="6">2.6.1.-</ecNumber>
    </recommendedName>
</protein>
<dbReference type="InterPro" id="IPR050596">
    <property type="entry name" value="AspAT/PAT-like"/>
</dbReference>
<dbReference type="KEGG" id="sva:SVA_1679"/>
<sequence length="396" mass="42449">MSTIRLAGRVGRIKPSPTLAVTARAQQLKAQGKDVIGLGAGEPDFDTPAHVKEAAIRAIREGFTKYTAVEGTPGLRRAICAKFERENALKFTPDQVLVSVGGKQSFYNLAQALLEEGDEAIIPAPYWVSYPDMVLLAGATPVIVSAGIEQAFKISPAQLEQAITAKTKLFVINSPSNPTGSVYTRSELAGLGEVLRRHPQVVIATDDMYEHILWMDEPFTNILNACPDLADRTMVLNGVSKAYAMTGWRIGYCAGPRPIITAMANIQSQSTSNATSIAQVAAEAALSGDQACIVPMVRAFKERHDYVVDRLNRLPGVRCLASQGAFYAFPDFRGAIKAAGAKDDLAMAEQILERAGVALVPGSAFGAPGYLRLSFATSMKTLEGALDRLEQFLSTG</sequence>